<gene>
    <name evidence="3" type="ORF">GCM10017577_51810</name>
</gene>
<reference evidence="3" key="1">
    <citation type="journal article" date="2014" name="Int. J. Syst. Evol. Microbiol.">
        <title>Complete genome sequence of Corynebacterium casei LMG S-19264T (=DSM 44701T), isolated from a smear-ripened cheese.</title>
        <authorList>
            <consortium name="US DOE Joint Genome Institute (JGI-PGF)"/>
            <person name="Walter F."/>
            <person name="Albersmeier A."/>
            <person name="Kalinowski J."/>
            <person name="Ruckert C."/>
        </authorList>
    </citation>
    <scope>NUCLEOTIDE SEQUENCE</scope>
    <source>
        <strain evidence="3">VKM Ac-1069</strain>
    </source>
</reference>
<dbReference type="GO" id="GO:0016491">
    <property type="term" value="F:oxidoreductase activity"/>
    <property type="evidence" value="ECO:0007669"/>
    <property type="project" value="UniProtKB-KW"/>
</dbReference>
<dbReference type="InterPro" id="IPR051687">
    <property type="entry name" value="Peroxisomal_Beta-Oxidation"/>
</dbReference>
<protein>
    <submittedName>
        <fullName evidence="3">Short-chain dehydrogenase/reductase</fullName>
    </submittedName>
</protein>
<comment type="caution">
    <text evidence="3">The sequence shown here is derived from an EMBL/GenBank/DDBJ whole genome shotgun (WGS) entry which is preliminary data.</text>
</comment>
<proteinExistence type="inferred from homology"/>
<name>A0A9W6NYS8_9PSEU</name>
<evidence type="ECO:0000313" key="4">
    <source>
        <dbReference type="Proteomes" id="UP001143463"/>
    </source>
</evidence>
<organism evidence="3 4">
    <name type="scientific">Pseudonocardia halophobica</name>
    <dbReference type="NCBI Taxonomy" id="29401"/>
    <lineage>
        <taxon>Bacteria</taxon>
        <taxon>Bacillati</taxon>
        <taxon>Actinomycetota</taxon>
        <taxon>Actinomycetes</taxon>
        <taxon>Pseudonocardiales</taxon>
        <taxon>Pseudonocardiaceae</taxon>
        <taxon>Pseudonocardia</taxon>
    </lineage>
</organism>
<dbReference type="PRINTS" id="PR00081">
    <property type="entry name" value="GDHRDH"/>
</dbReference>
<accession>A0A9W6NYS8</accession>
<dbReference type="InterPro" id="IPR036291">
    <property type="entry name" value="NAD(P)-bd_dom_sf"/>
</dbReference>
<dbReference type="InterPro" id="IPR002347">
    <property type="entry name" value="SDR_fam"/>
</dbReference>
<dbReference type="Pfam" id="PF00106">
    <property type="entry name" value="adh_short"/>
    <property type="match status" value="1"/>
</dbReference>
<dbReference type="PANTHER" id="PTHR45024:SF2">
    <property type="entry name" value="SCP2 DOMAIN-CONTAINING PROTEIN"/>
    <property type="match status" value="1"/>
</dbReference>
<sequence>MSENGAELRFDGRVAVVTGAGSGLGRAHAELLASRGARVVVSELPASEQRALEVCAGIAAQGGQAVPVLGRVGDAAHAEELVVAALDHFGRIDIVVNNAGTPGTVGMTAEYAPTETLEAQYDVHLRGPMQINRAAWPHFVDQRYGRILLTSSPNGTGWMPGAAGYEIDYATAKGAIFALARQTAGAGIAHGIKVNALMPWAYTTMVRTNYGTSEMGRWMEANLRADLAVAGVLPLLHEDCPTTGETISSAGGRVARVFFAATRGYFGPKLTPETVMANWSQVMGTVGETGELQDAFEQTFVREREVLYRTLNEGAVPDLPWIVHQVLKPSSAEDTSARIP</sequence>
<keyword evidence="4" id="KW-1185">Reference proteome</keyword>
<keyword evidence="2" id="KW-0560">Oxidoreductase</keyword>
<dbReference type="SUPFAM" id="SSF51735">
    <property type="entry name" value="NAD(P)-binding Rossmann-fold domains"/>
    <property type="match status" value="1"/>
</dbReference>
<dbReference type="Proteomes" id="UP001143463">
    <property type="component" value="Unassembled WGS sequence"/>
</dbReference>
<dbReference type="RefSeq" id="WP_051738058.1">
    <property type="nucleotide sequence ID" value="NZ_BAAAUZ010000064.1"/>
</dbReference>
<dbReference type="PANTHER" id="PTHR45024">
    <property type="entry name" value="DEHYDROGENASES, SHORT CHAIN"/>
    <property type="match status" value="1"/>
</dbReference>
<evidence type="ECO:0000256" key="2">
    <source>
        <dbReference type="ARBA" id="ARBA00023002"/>
    </source>
</evidence>
<evidence type="ECO:0000313" key="3">
    <source>
        <dbReference type="EMBL" id="GLL14036.1"/>
    </source>
</evidence>
<dbReference type="AlphaFoldDB" id="A0A9W6NYS8"/>
<dbReference type="EMBL" id="BSFQ01000027">
    <property type="protein sequence ID" value="GLL14036.1"/>
    <property type="molecule type" value="Genomic_DNA"/>
</dbReference>
<reference evidence="3" key="2">
    <citation type="submission" date="2023-01" db="EMBL/GenBank/DDBJ databases">
        <authorList>
            <person name="Sun Q."/>
            <person name="Evtushenko L."/>
        </authorList>
    </citation>
    <scope>NUCLEOTIDE SEQUENCE</scope>
    <source>
        <strain evidence="3">VKM Ac-1069</strain>
    </source>
</reference>
<comment type="similarity">
    <text evidence="1">Belongs to the short-chain dehydrogenases/reductases (SDR) family.</text>
</comment>
<evidence type="ECO:0000256" key="1">
    <source>
        <dbReference type="ARBA" id="ARBA00006484"/>
    </source>
</evidence>
<dbReference type="Gene3D" id="3.40.50.720">
    <property type="entry name" value="NAD(P)-binding Rossmann-like Domain"/>
    <property type="match status" value="1"/>
</dbReference>